<evidence type="ECO:0000256" key="1">
    <source>
        <dbReference type="SAM" id="MobiDB-lite"/>
    </source>
</evidence>
<evidence type="ECO:0000313" key="3">
    <source>
        <dbReference type="Proteomes" id="UP000708298"/>
    </source>
</evidence>
<dbReference type="EMBL" id="JAESVB010000015">
    <property type="protein sequence ID" value="MCB8877593.1"/>
    <property type="molecule type" value="Genomic_DNA"/>
</dbReference>
<gene>
    <name evidence="2" type="ORF">ASILVAE211_20530</name>
</gene>
<reference evidence="2" key="1">
    <citation type="journal article" date="2021" name="Microorganisms">
        <title>Acidisoma silvae sp. nov. and Acidisomacellulosilytica sp. nov., Two Acidophilic Bacteria Isolated from Decaying Wood, Hydrolyzing Cellulose and Producing Poly-3-hydroxybutyrate.</title>
        <authorList>
            <person name="Mieszkin S."/>
            <person name="Pouder E."/>
            <person name="Uroz S."/>
            <person name="Simon-Colin C."/>
            <person name="Alain K."/>
        </authorList>
    </citation>
    <scope>NUCLEOTIDE SEQUENCE</scope>
    <source>
        <strain evidence="2">HW T2.11</strain>
    </source>
</reference>
<feature type="region of interest" description="Disordered" evidence="1">
    <location>
        <begin position="247"/>
        <end position="306"/>
    </location>
</feature>
<dbReference type="RefSeq" id="WP_227323241.1">
    <property type="nucleotide sequence ID" value="NZ_JAESVB010000015.1"/>
</dbReference>
<accession>A0A964E1B7</accession>
<feature type="compositionally biased region" description="Basic and acidic residues" evidence="1">
    <location>
        <begin position="267"/>
        <end position="285"/>
    </location>
</feature>
<proteinExistence type="predicted"/>
<feature type="compositionally biased region" description="Polar residues" evidence="1">
    <location>
        <begin position="294"/>
        <end position="306"/>
    </location>
</feature>
<reference evidence="2" key="2">
    <citation type="submission" date="2021-01" db="EMBL/GenBank/DDBJ databases">
        <authorList>
            <person name="Mieszkin S."/>
            <person name="Pouder E."/>
            <person name="Alain K."/>
        </authorList>
    </citation>
    <scope>NUCLEOTIDE SEQUENCE</scope>
    <source>
        <strain evidence="2">HW T2.11</strain>
    </source>
</reference>
<evidence type="ECO:0000313" key="2">
    <source>
        <dbReference type="EMBL" id="MCB8877593.1"/>
    </source>
</evidence>
<protein>
    <submittedName>
        <fullName evidence="2">Uncharacterized protein</fullName>
    </submittedName>
</protein>
<dbReference type="Proteomes" id="UP000708298">
    <property type="component" value="Unassembled WGS sequence"/>
</dbReference>
<name>A0A964E1B7_9PROT</name>
<dbReference type="AlphaFoldDB" id="A0A964E1B7"/>
<organism evidence="2 3">
    <name type="scientific">Acidisoma silvae</name>
    <dbReference type="NCBI Taxonomy" id="2802396"/>
    <lineage>
        <taxon>Bacteria</taxon>
        <taxon>Pseudomonadati</taxon>
        <taxon>Pseudomonadota</taxon>
        <taxon>Alphaproteobacteria</taxon>
        <taxon>Acetobacterales</taxon>
        <taxon>Acidocellaceae</taxon>
        <taxon>Acidisoma</taxon>
    </lineage>
</organism>
<keyword evidence="3" id="KW-1185">Reference proteome</keyword>
<comment type="caution">
    <text evidence="2">The sequence shown here is derived from an EMBL/GenBank/DDBJ whole genome shotgun (WGS) entry which is preliminary data.</text>
</comment>
<sequence length="306" mass="32898">MGILNRQVKPDRAVETMTSSVDLPAEMRAAMAAVTGTLDARRAVDDAIARNLAEQSTAAAELEQASAALTELDLAAALETDLAVLKTLEPKVDAARRAHDEAAQKVARIARLRVALAEKAREIDGRLAGDRTLFQIEAQAYGQQLIAVLGTELREAAKPLLAVLLKLHAATYGLGSGRSMVGLLEEVRLPSAVWGEQPLIAGSRSVGDDGTPIDLAQAWQDAPEAAALAGAMQSYAELRRRLAAHQDYREPTPPPRVHEQPTYQSKDSIERARRTEIENERRRAAAEAARPKAQPNSWTGNIGSVG</sequence>